<proteinExistence type="predicted"/>
<comment type="caution">
    <text evidence="1">The sequence shown here is derived from an EMBL/GenBank/DDBJ whole genome shotgun (WGS) entry which is preliminary data.</text>
</comment>
<gene>
    <name evidence="1" type="ORF">C4B59_03955</name>
</gene>
<evidence type="ECO:0000313" key="1">
    <source>
        <dbReference type="EMBL" id="PXF61399.1"/>
    </source>
</evidence>
<dbReference type="Proteomes" id="UP000248329">
    <property type="component" value="Unassembled WGS sequence"/>
</dbReference>
<accession>A0AC61L5G9</accession>
<organism evidence="1 2">
    <name type="scientific">Candidatus Methanogaster sp</name>
    <dbReference type="NCBI Taxonomy" id="3386292"/>
    <lineage>
        <taxon>Archaea</taxon>
        <taxon>Methanobacteriati</taxon>
        <taxon>Methanobacteriota</taxon>
        <taxon>Stenosarchaea group</taxon>
        <taxon>Methanomicrobia</taxon>
        <taxon>Methanosarcinales</taxon>
        <taxon>ANME-2 cluster</taxon>
        <taxon>Candidatus Methanogasteraceae</taxon>
        <taxon>Candidatus Methanogaster</taxon>
    </lineage>
</organism>
<evidence type="ECO:0000313" key="2">
    <source>
        <dbReference type="Proteomes" id="UP000248329"/>
    </source>
</evidence>
<reference evidence="1" key="1">
    <citation type="submission" date="2018-01" db="EMBL/GenBank/DDBJ databases">
        <authorList>
            <person name="Krukenberg V."/>
        </authorList>
    </citation>
    <scope>NUCLEOTIDE SEQUENCE</scope>
    <source>
        <strain evidence="1">E20ANME2</strain>
    </source>
</reference>
<dbReference type="EMBL" id="PQXF01000005">
    <property type="protein sequence ID" value="PXF61399.1"/>
    <property type="molecule type" value="Genomic_DNA"/>
</dbReference>
<sequence>MVSLHSYPARSDGLVWRMVDGEVVILTTDGNEIHTLNRVGSAIWELSDGMKNLEEIASLICDRFEVSSEESYADVLEFAEELSLKNILQVKEGSSDD</sequence>
<protein>
    <submittedName>
        <fullName evidence="1">Uncharacterized protein</fullName>
    </submittedName>
</protein>
<name>A0AC61L5G9_9EURY</name>